<keyword evidence="4 15" id="KW-0963">Cytoplasm</keyword>
<dbReference type="InterPro" id="IPR022880">
    <property type="entry name" value="DNApol_IV"/>
</dbReference>
<dbReference type="InterPro" id="IPR050116">
    <property type="entry name" value="DNA_polymerase-Y"/>
</dbReference>
<evidence type="ECO:0000256" key="1">
    <source>
        <dbReference type="ARBA" id="ARBA00004496"/>
    </source>
</evidence>
<evidence type="ECO:0000256" key="15">
    <source>
        <dbReference type="HAMAP-Rule" id="MF_01113"/>
    </source>
</evidence>
<evidence type="ECO:0000256" key="2">
    <source>
        <dbReference type="ARBA" id="ARBA00010945"/>
    </source>
</evidence>
<evidence type="ECO:0000256" key="12">
    <source>
        <dbReference type="ARBA" id="ARBA00023125"/>
    </source>
</evidence>
<feature type="site" description="Substrate discrimination" evidence="15">
    <location>
        <position position="41"/>
    </location>
</feature>
<dbReference type="Pfam" id="PF00817">
    <property type="entry name" value="IMS"/>
    <property type="match status" value="1"/>
</dbReference>
<dbReference type="InterPro" id="IPR043502">
    <property type="entry name" value="DNA/RNA_pol_sf"/>
</dbReference>
<feature type="binding site" evidence="15">
    <location>
        <position position="36"/>
    </location>
    <ligand>
        <name>Mg(2+)</name>
        <dbReference type="ChEBI" id="CHEBI:18420"/>
    </ligand>
</feature>
<comment type="subunit">
    <text evidence="15">Monomer.</text>
</comment>
<evidence type="ECO:0000256" key="4">
    <source>
        <dbReference type="ARBA" id="ARBA00022490"/>
    </source>
</evidence>
<dbReference type="EC" id="2.7.7.7" evidence="15"/>
<keyword evidence="12 15" id="KW-0238">DNA-binding</keyword>
<evidence type="ECO:0000256" key="13">
    <source>
        <dbReference type="ARBA" id="ARBA00023204"/>
    </source>
</evidence>
<dbReference type="InterPro" id="IPR017961">
    <property type="entry name" value="DNA_pol_Y-fam_little_finger"/>
</dbReference>
<comment type="caution">
    <text evidence="17">The sequence shown here is derived from an EMBL/GenBank/DDBJ whole genome shotgun (WGS) entry which is preliminary data.</text>
</comment>
<comment type="similarity">
    <text evidence="2 15">Belongs to the DNA polymerase type-Y family.</text>
</comment>
<reference evidence="17 18" key="1">
    <citation type="submission" date="2016-11" db="EMBL/GenBank/DDBJ databases">
        <title>Whole genomes of Flavobacteriaceae.</title>
        <authorList>
            <person name="Stine C."/>
            <person name="Li C."/>
            <person name="Tadesse D."/>
        </authorList>
    </citation>
    <scope>NUCLEOTIDE SEQUENCE [LARGE SCALE GENOMIC DNA]</scope>
    <source>
        <strain evidence="17 18">ATCC 29551</strain>
    </source>
</reference>
<dbReference type="PANTHER" id="PTHR11076:SF33">
    <property type="entry name" value="DNA POLYMERASE KAPPA"/>
    <property type="match status" value="1"/>
</dbReference>
<keyword evidence="3 15" id="KW-0515">Mutator protein</keyword>
<evidence type="ECO:0000256" key="9">
    <source>
        <dbReference type="ARBA" id="ARBA00022763"/>
    </source>
</evidence>
<keyword evidence="10 15" id="KW-0460">Magnesium</keyword>
<dbReference type="PANTHER" id="PTHR11076">
    <property type="entry name" value="DNA REPAIR POLYMERASE UMUC / TRANSFERASE FAMILY MEMBER"/>
    <property type="match status" value="1"/>
</dbReference>
<keyword evidence="8 15" id="KW-0479">Metal-binding</keyword>
<dbReference type="NCBIfam" id="NF002677">
    <property type="entry name" value="PRK02406.1"/>
    <property type="match status" value="1"/>
</dbReference>
<dbReference type="InterPro" id="IPR036775">
    <property type="entry name" value="DNA_pol_Y-fam_lit_finger_sf"/>
</dbReference>
<comment type="catalytic activity">
    <reaction evidence="14 15">
        <text>DNA(n) + a 2'-deoxyribonucleoside 5'-triphosphate = DNA(n+1) + diphosphate</text>
        <dbReference type="Rhea" id="RHEA:22508"/>
        <dbReference type="Rhea" id="RHEA-COMP:17339"/>
        <dbReference type="Rhea" id="RHEA-COMP:17340"/>
        <dbReference type="ChEBI" id="CHEBI:33019"/>
        <dbReference type="ChEBI" id="CHEBI:61560"/>
        <dbReference type="ChEBI" id="CHEBI:173112"/>
        <dbReference type="EC" id="2.7.7.7"/>
    </reaction>
</comment>
<dbReference type="SUPFAM" id="SSF100879">
    <property type="entry name" value="Lesion bypass DNA polymerase (Y-family), little finger domain"/>
    <property type="match status" value="1"/>
</dbReference>
<evidence type="ECO:0000256" key="10">
    <source>
        <dbReference type="ARBA" id="ARBA00022842"/>
    </source>
</evidence>
<feature type="active site" evidence="15">
    <location>
        <position position="130"/>
    </location>
</feature>
<dbReference type="Pfam" id="PF11799">
    <property type="entry name" value="IMS_C"/>
    <property type="match status" value="1"/>
</dbReference>
<evidence type="ECO:0000313" key="17">
    <source>
        <dbReference type="EMBL" id="OXA93689.1"/>
    </source>
</evidence>
<dbReference type="Gene3D" id="3.30.1490.100">
    <property type="entry name" value="DNA polymerase, Y-family, little finger domain"/>
    <property type="match status" value="1"/>
</dbReference>
<dbReference type="SUPFAM" id="SSF56672">
    <property type="entry name" value="DNA/RNA polymerases"/>
    <property type="match status" value="1"/>
</dbReference>
<evidence type="ECO:0000256" key="11">
    <source>
        <dbReference type="ARBA" id="ARBA00022932"/>
    </source>
</evidence>
<evidence type="ECO:0000256" key="8">
    <source>
        <dbReference type="ARBA" id="ARBA00022723"/>
    </source>
</evidence>
<keyword evidence="13 15" id="KW-0234">DNA repair</keyword>
<comment type="subcellular location">
    <subcellularLocation>
        <location evidence="1 15">Cytoplasm</location>
    </subcellularLocation>
</comment>
<evidence type="ECO:0000256" key="6">
    <source>
        <dbReference type="ARBA" id="ARBA00022695"/>
    </source>
</evidence>
<dbReference type="Proteomes" id="UP000198424">
    <property type="component" value="Unassembled WGS sequence"/>
</dbReference>
<dbReference type="PROSITE" id="PS50173">
    <property type="entry name" value="UMUC"/>
    <property type="match status" value="1"/>
</dbReference>
<keyword evidence="18" id="KW-1185">Reference proteome</keyword>
<protein>
    <recommendedName>
        <fullName evidence="15">DNA polymerase IV</fullName>
        <shortName evidence="15">Pol IV</shortName>
        <ecNumber evidence="15">2.7.7.7</ecNumber>
    </recommendedName>
</protein>
<evidence type="ECO:0000256" key="3">
    <source>
        <dbReference type="ARBA" id="ARBA00022457"/>
    </source>
</evidence>
<keyword evidence="7 15" id="KW-0235">DNA replication</keyword>
<dbReference type="CDD" id="cd03586">
    <property type="entry name" value="PolY_Pol_IV_kappa"/>
    <property type="match status" value="1"/>
</dbReference>
<sequence>MLQFVATKISVFVIICTNFVPYKRKKIMGRSIVHIDMNTFFVSCERLTNSELNGVPLIIGGGDRGVVASCSYEARTFGVRSAMPIKMALRLCPQAKVMKGDMELYSTLSHTITEIIQEKAPIVEKASIDEFYLDITGMDKFYGSYKWTNELAQTITKETGLPLTFALSVNKTVSKIGTGEGKQKQNLEIPEHMVQPFLNPLSIQKIPMVGDKTFQLLSRIGIRTIQTLSEMPSEVLQQMIGKNGTELWKKANGIDNNPVEPYTERKSISTEHTFSQDTIDIAKLKRILVGMVEKLAFQLRSEQWLTSTVVIKIRYANFDTETKQCRIAYTSADHTLTRSVTELFDKLYQRRMRLRLIGIRFSGLVRGTYQINLFEDTEEMLALYQAMDKMKSRYGFDAVMRCAGASFKPNNKAAILKRK</sequence>
<evidence type="ECO:0000256" key="14">
    <source>
        <dbReference type="ARBA" id="ARBA00049244"/>
    </source>
</evidence>
<keyword evidence="11 15" id="KW-0239">DNA-directed DNA polymerase</keyword>
<dbReference type="Gene3D" id="3.40.1170.60">
    <property type="match status" value="1"/>
</dbReference>
<organism evidence="17 18">
    <name type="scientific">Flavobacterium hydatis</name>
    <name type="common">Cytophaga aquatilis</name>
    <dbReference type="NCBI Taxonomy" id="991"/>
    <lineage>
        <taxon>Bacteria</taxon>
        <taxon>Pseudomonadati</taxon>
        <taxon>Bacteroidota</taxon>
        <taxon>Flavobacteriia</taxon>
        <taxon>Flavobacteriales</taxon>
        <taxon>Flavobacteriaceae</taxon>
        <taxon>Flavobacterium</taxon>
    </lineage>
</organism>
<gene>
    <name evidence="15" type="primary">dinB</name>
    <name evidence="17" type="ORF">B0A62_13135</name>
</gene>
<dbReference type="HAMAP" id="MF_01113">
    <property type="entry name" value="DNApol_IV"/>
    <property type="match status" value="1"/>
</dbReference>
<dbReference type="Gene3D" id="3.30.70.270">
    <property type="match status" value="1"/>
</dbReference>
<feature type="binding site" evidence="15">
    <location>
        <position position="129"/>
    </location>
    <ligand>
        <name>Mg(2+)</name>
        <dbReference type="ChEBI" id="CHEBI:18420"/>
    </ligand>
</feature>
<evidence type="ECO:0000256" key="7">
    <source>
        <dbReference type="ARBA" id="ARBA00022705"/>
    </source>
</evidence>
<dbReference type="InterPro" id="IPR001126">
    <property type="entry name" value="UmuC"/>
</dbReference>
<keyword evidence="6 15" id="KW-0548">Nucleotidyltransferase</keyword>
<proteinExistence type="inferred from homology"/>
<dbReference type="InterPro" id="IPR043128">
    <property type="entry name" value="Rev_trsase/Diguanyl_cyclase"/>
</dbReference>
<keyword evidence="5 15" id="KW-0808">Transferase</keyword>
<accession>A0ABX4CGU5</accession>
<dbReference type="Pfam" id="PF21999">
    <property type="entry name" value="IMS_HHH_1"/>
    <property type="match status" value="1"/>
</dbReference>
<dbReference type="Gene3D" id="1.10.150.20">
    <property type="entry name" value="5' to 3' exonuclease, C-terminal subdomain"/>
    <property type="match status" value="1"/>
</dbReference>
<keyword evidence="9 15" id="KW-0227">DNA damage</keyword>
<name>A0ABX4CGU5_FLAHY</name>
<dbReference type="EMBL" id="MUGY01000013">
    <property type="protein sequence ID" value="OXA93689.1"/>
    <property type="molecule type" value="Genomic_DNA"/>
</dbReference>
<feature type="domain" description="UmuC" evidence="16">
    <location>
        <begin position="32"/>
        <end position="210"/>
    </location>
</feature>
<comment type="function">
    <text evidence="15">Poorly processive, error-prone DNA polymerase involved in untargeted mutagenesis. Copies undamaged DNA at stalled replication forks, which arise in vivo from mismatched or misaligned primer ends. These misaligned primers can be extended by PolIV. Exhibits no 3'-5' exonuclease (proofreading) activity. May be involved in translesional synthesis, in conjunction with the beta clamp from PolIII.</text>
</comment>
<comment type="cofactor">
    <cofactor evidence="15">
        <name>Mg(2+)</name>
        <dbReference type="ChEBI" id="CHEBI:18420"/>
    </cofactor>
    <text evidence="15">Binds 2 magnesium ions per subunit.</text>
</comment>
<evidence type="ECO:0000313" key="18">
    <source>
        <dbReference type="Proteomes" id="UP000198424"/>
    </source>
</evidence>
<evidence type="ECO:0000259" key="16">
    <source>
        <dbReference type="PROSITE" id="PS50173"/>
    </source>
</evidence>
<dbReference type="InterPro" id="IPR053848">
    <property type="entry name" value="IMS_HHH_1"/>
</dbReference>
<evidence type="ECO:0000256" key="5">
    <source>
        <dbReference type="ARBA" id="ARBA00022679"/>
    </source>
</evidence>